<keyword evidence="4" id="KW-0560">Oxidoreductase</keyword>
<name>A0A2T0X7F5_9RHOB</name>
<keyword evidence="5" id="KW-0503">Monooxygenase</keyword>
<evidence type="ECO:0000256" key="5">
    <source>
        <dbReference type="ARBA" id="ARBA00023033"/>
    </source>
</evidence>
<sequence>MIAGGGIAGLAAALSFARLGGRVVVSEVAPVLREVGAGLQLSPNGHRVLDALGLSSEMEAAGERTRAVCLVSGRTGRDVARLPLDRLHGFRLLHRADLHSILERACREAGVKLLLGRHVGALIDRGRRPTLRVEQRGENELLDADLVIGADGVGSRVRDALAPGAEPAFTGQVAWRATVEGEGAGDPVATVHLFPGRHVVTYPLRGGALWNVVAVAERGEWRAADWRLLGDPDEMRAAFADASPGLAGLLQRVGTCSHWGLHALPKLPPFTGQGVALIGDAAHPTLPFLAQGANLALEDALSLALATDAPATLDRALRGWEAARRDRVARALAAARDNARNYHMGGPGRLAGWAALGTASVLAPGLLLRRYRWLWDADVTA</sequence>
<evidence type="ECO:0000259" key="6">
    <source>
        <dbReference type="Pfam" id="PF01494"/>
    </source>
</evidence>
<organism evidence="7 8">
    <name type="scientific">Hasllibacter halocynthiae</name>
    <dbReference type="NCBI Taxonomy" id="595589"/>
    <lineage>
        <taxon>Bacteria</taxon>
        <taxon>Pseudomonadati</taxon>
        <taxon>Pseudomonadota</taxon>
        <taxon>Alphaproteobacteria</taxon>
        <taxon>Rhodobacterales</taxon>
        <taxon>Roseobacteraceae</taxon>
        <taxon>Hasllibacter</taxon>
    </lineage>
</organism>
<dbReference type="GO" id="GO:0004497">
    <property type="term" value="F:monooxygenase activity"/>
    <property type="evidence" value="ECO:0007669"/>
    <property type="project" value="UniProtKB-KW"/>
</dbReference>
<evidence type="ECO:0000256" key="3">
    <source>
        <dbReference type="ARBA" id="ARBA00022827"/>
    </source>
</evidence>
<proteinExistence type="predicted"/>
<dbReference type="EMBL" id="PVTT01000001">
    <property type="protein sequence ID" value="PRY94880.1"/>
    <property type="molecule type" value="Genomic_DNA"/>
</dbReference>
<dbReference type="SUPFAM" id="SSF54373">
    <property type="entry name" value="FAD-linked reductases, C-terminal domain"/>
    <property type="match status" value="1"/>
</dbReference>
<keyword evidence="8" id="KW-1185">Reference proteome</keyword>
<gene>
    <name evidence="7" type="ORF">BCF33_0482</name>
</gene>
<dbReference type="GO" id="GO:0071949">
    <property type="term" value="F:FAD binding"/>
    <property type="evidence" value="ECO:0007669"/>
    <property type="project" value="InterPro"/>
</dbReference>
<evidence type="ECO:0000256" key="1">
    <source>
        <dbReference type="ARBA" id="ARBA00001974"/>
    </source>
</evidence>
<dbReference type="PANTHER" id="PTHR13789:SF318">
    <property type="entry name" value="GERANYLGERANYL DIPHOSPHATE REDUCTASE"/>
    <property type="match status" value="1"/>
</dbReference>
<dbReference type="InterPro" id="IPR050493">
    <property type="entry name" value="FAD-dep_Monooxygenase_BioMet"/>
</dbReference>
<dbReference type="InterPro" id="IPR002938">
    <property type="entry name" value="FAD-bd"/>
</dbReference>
<dbReference type="SUPFAM" id="SSF51905">
    <property type="entry name" value="FAD/NAD(P)-binding domain"/>
    <property type="match status" value="1"/>
</dbReference>
<evidence type="ECO:0000313" key="7">
    <source>
        <dbReference type="EMBL" id="PRY94880.1"/>
    </source>
</evidence>
<keyword evidence="2" id="KW-0285">Flavoprotein</keyword>
<dbReference type="Pfam" id="PF01494">
    <property type="entry name" value="FAD_binding_3"/>
    <property type="match status" value="1"/>
</dbReference>
<dbReference type="Gene3D" id="3.50.50.60">
    <property type="entry name" value="FAD/NAD(P)-binding domain"/>
    <property type="match status" value="1"/>
</dbReference>
<evidence type="ECO:0000313" key="8">
    <source>
        <dbReference type="Proteomes" id="UP000238801"/>
    </source>
</evidence>
<comment type="cofactor">
    <cofactor evidence="1">
        <name>FAD</name>
        <dbReference type="ChEBI" id="CHEBI:57692"/>
    </cofactor>
</comment>
<dbReference type="Proteomes" id="UP000238801">
    <property type="component" value="Unassembled WGS sequence"/>
</dbReference>
<dbReference type="PRINTS" id="PR00420">
    <property type="entry name" value="RNGMNOXGNASE"/>
</dbReference>
<feature type="domain" description="FAD-binding" evidence="6">
    <location>
        <begin position="2"/>
        <end position="307"/>
    </location>
</feature>
<reference evidence="7 8" key="1">
    <citation type="submission" date="2018-03" db="EMBL/GenBank/DDBJ databases">
        <title>Genomic Encyclopedia of Archaeal and Bacterial Type Strains, Phase II (KMG-II): from individual species to whole genera.</title>
        <authorList>
            <person name="Goeker M."/>
        </authorList>
    </citation>
    <scope>NUCLEOTIDE SEQUENCE [LARGE SCALE GENOMIC DNA]</scope>
    <source>
        <strain evidence="7 8">DSM 29318</strain>
    </source>
</reference>
<evidence type="ECO:0000256" key="2">
    <source>
        <dbReference type="ARBA" id="ARBA00022630"/>
    </source>
</evidence>
<dbReference type="PANTHER" id="PTHR13789">
    <property type="entry name" value="MONOOXYGENASE"/>
    <property type="match status" value="1"/>
</dbReference>
<evidence type="ECO:0000256" key="4">
    <source>
        <dbReference type="ARBA" id="ARBA00023002"/>
    </source>
</evidence>
<dbReference type="AlphaFoldDB" id="A0A2T0X7F5"/>
<protein>
    <submittedName>
        <fullName evidence="7">Salicylate hydroxylase</fullName>
    </submittedName>
</protein>
<accession>A0A2T0X7F5</accession>
<comment type="caution">
    <text evidence="7">The sequence shown here is derived from an EMBL/GenBank/DDBJ whole genome shotgun (WGS) entry which is preliminary data.</text>
</comment>
<keyword evidence="3" id="KW-0274">FAD</keyword>
<dbReference type="InterPro" id="IPR036188">
    <property type="entry name" value="FAD/NAD-bd_sf"/>
</dbReference>